<dbReference type="Pfam" id="PF04762">
    <property type="entry name" value="Beta-prop_ELP1_1st"/>
    <property type="match status" value="1"/>
</dbReference>
<sequence>MNNLKLSWEVSSTLQLQSENGEEVLQLLVMDMERNRLFFSSSANFIYATQIPSPQIAGAWSKTLLPAFVQLIDLESGDFITSLEYLMEKEALIIGTSFGLLLLNNVDDNATEIVGRVEGGVKCISPSPDGDLLGVITGFGQILVMTLDWDVLYEIALDDLPEDVHESTFSSNYSFGSPISWRGDGKFFATLSKVHDSFPLSKKLKVWERESGTLHSVSELKPFMGSAVDWMPNGARIATVYDRKEEKQCPSIAFFERNGLERSSFSINLGTDVTIEILKFNCNSELLAAVIRGETFDTIKIWLFSNNHWYLKQEIRYLKQDMVKFMWDPTKPLQLNCWTLHGQITTYKLFWVTSVMDNSTAFVIDGSKMLVTPLSLSLMPPPMYFFNLEFPAAVRDMAVCSEVSKTLLAASLSDGSLCIVEFPLLDQWDELESKEFKVEVLSSDTGFGSFIHLAWLDSHVLLSVSHFGFSHSNFTKGKDFNKDWRAGYYLLEFQLTCSENHIPGSMTCSGWHGNVSSQIYLERIVIGIAPKSFNRYSAFVQFDGGKVFEYISKLGANKEDPLQRCDDMGFLTSCPSMVIAPIGGYDEQEKDLLFGLDDNGRLHLKGMILCNNCSSFSVYSSSACKRITHLVLATKQDLLFIVDIDDILLGQLEEKYDNFLPVMKNSKGANEKNCIYIWEKGAQVVGVLHEDDSAIIMQTTRGNLECVYPRKLVLASIVNALVQRRFRDALLMVRRHRIDFNVIVDHCGWQAFLQSVAEFVKEVDNLNYITEFACAVKNDDVMETLYKNYMSLPCIKDDKFVGCSGPKGLDGSNKVSSVLMAIRKALEEKIEESPARELCILTTLARTDPPALEEALGRIKVIRDRELSVTDDTPRVSYPSAEESLKHLLWLADPDAVFEAALGLYDLNLAAIVALNSQKDPKEFLPILHELECMPTVLMQYNIDLKLQRYEHALRHIISAGDAYYEDSINLMKNNPKLFPLGLQLIGDPQRRRKVLEAWGDHLSSTKCFEDAASTYLRCFCLEKALKAYRACLNWKGVLTIAGLIKLGKDEILQLAHELCEELQALGKPGDAAKISLEYCRDLNNTISLLVCARDWEEALRISFLHRRDDLISEVKNASLECASTLICEYDEGLEKVGKYLTRYLAVRQRRLLLAAKIQSDERSVSELDDEIASQASSSFSGMSAYTTGTRKSSTASFSSSISTKGRDYRRQRNKGKIRAGSPGEEMALLEHTKGMSLADGAKRELKSLLISLLMLGEEDTARKLQQVGLNFQLSQIAAVKLAEDAMSSDQIDESAFSLENYIQKERDGLHNSEAFYWMSKTLL</sequence>
<evidence type="ECO:0000256" key="1">
    <source>
        <dbReference type="ARBA" id="ARBA00005043"/>
    </source>
</evidence>
<dbReference type="OrthoDB" id="40048at2759"/>
<dbReference type="InterPro" id="IPR015943">
    <property type="entry name" value="WD40/YVTN_repeat-like_dom_sf"/>
</dbReference>
<feature type="compositionally biased region" description="Low complexity" evidence="7">
    <location>
        <begin position="1193"/>
        <end position="1203"/>
    </location>
</feature>
<evidence type="ECO:0000256" key="7">
    <source>
        <dbReference type="SAM" id="MobiDB-lite"/>
    </source>
</evidence>
<dbReference type="PANTHER" id="PTHR12747:SF0">
    <property type="entry name" value="ELONGATOR COMPLEX PROTEIN 1"/>
    <property type="match status" value="1"/>
</dbReference>
<comment type="similarity">
    <text evidence="2 6">Belongs to the ELP1/IKA1 family.</text>
</comment>
<organism evidence="13 14">
    <name type="scientific">Olea europaea subsp. europaea</name>
    <dbReference type="NCBI Taxonomy" id="158383"/>
    <lineage>
        <taxon>Eukaryota</taxon>
        <taxon>Viridiplantae</taxon>
        <taxon>Streptophyta</taxon>
        <taxon>Embryophyta</taxon>
        <taxon>Tracheophyta</taxon>
        <taxon>Spermatophyta</taxon>
        <taxon>Magnoliopsida</taxon>
        <taxon>eudicotyledons</taxon>
        <taxon>Gunneridae</taxon>
        <taxon>Pentapetalae</taxon>
        <taxon>asterids</taxon>
        <taxon>lamiids</taxon>
        <taxon>Lamiales</taxon>
        <taxon>Oleaceae</taxon>
        <taxon>Oleeae</taxon>
        <taxon>Olea</taxon>
    </lineage>
</organism>
<evidence type="ECO:0000259" key="9">
    <source>
        <dbReference type="Pfam" id="PF23797"/>
    </source>
</evidence>
<evidence type="ECO:0000259" key="11">
    <source>
        <dbReference type="Pfam" id="PF23925"/>
    </source>
</evidence>
<evidence type="ECO:0000256" key="5">
    <source>
        <dbReference type="ARBA" id="ARBA00029535"/>
    </source>
</evidence>
<evidence type="ECO:0000256" key="6">
    <source>
        <dbReference type="PIRNR" id="PIRNR017233"/>
    </source>
</evidence>
<dbReference type="Pfam" id="PF23878">
    <property type="entry name" value="TPR_ELP1"/>
    <property type="match status" value="1"/>
</dbReference>
<dbReference type="GO" id="GO:0033588">
    <property type="term" value="C:elongator holoenzyme complex"/>
    <property type="evidence" value="ECO:0007669"/>
    <property type="project" value="InterPro"/>
</dbReference>
<dbReference type="EMBL" id="CACTIH010003621">
    <property type="protein sequence ID" value="CAA2978650.1"/>
    <property type="molecule type" value="Genomic_DNA"/>
</dbReference>
<dbReference type="InterPro" id="IPR006849">
    <property type="entry name" value="Elp1"/>
</dbReference>
<feature type="domain" description="ELP1 first N-terminal beta-propeller" evidence="8">
    <location>
        <begin position="160"/>
        <end position="330"/>
    </location>
</feature>
<keyword evidence="14" id="KW-1185">Reference proteome</keyword>
<feature type="domain" description="ELP1 three-helical bundle" evidence="12">
    <location>
        <begin position="1113"/>
        <end position="1268"/>
    </location>
</feature>
<reference evidence="13 14" key="1">
    <citation type="submission" date="2019-12" db="EMBL/GenBank/DDBJ databases">
        <authorList>
            <person name="Alioto T."/>
            <person name="Alioto T."/>
            <person name="Gomez Garrido J."/>
        </authorList>
    </citation>
    <scope>NUCLEOTIDE SEQUENCE [LARGE SCALE GENOMIC DNA]</scope>
</reference>
<keyword evidence="6" id="KW-0539">Nucleus</keyword>
<dbReference type="Pfam" id="PF23936">
    <property type="entry name" value="HB_ELP1"/>
    <property type="match status" value="1"/>
</dbReference>
<feature type="domain" description="ELP1 N-terminal second beta-propeller" evidence="9">
    <location>
        <begin position="363"/>
        <end position="685"/>
    </location>
</feature>
<comment type="caution">
    <text evidence="13">The sequence shown here is derived from an EMBL/GenBank/DDBJ whole genome shotgun (WGS) entry which is preliminary data.</text>
</comment>
<dbReference type="GO" id="GO:0000049">
    <property type="term" value="F:tRNA binding"/>
    <property type="evidence" value="ECO:0007669"/>
    <property type="project" value="TreeGrafter"/>
</dbReference>
<dbReference type="PIRSF" id="PIRSF017233">
    <property type="entry name" value="IKAP"/>
    <property type="match status" value="1"/>
</dbReference>
<protein>
    <recommendedName>
        <fullName evidence="5 6">Elongator complex protein 1</fullName>
    </recommendedName>
</protein>
<gene>
    <name evidence="13" type="ORF">OLEA9_A051535</name>
</gene>
<dbReference type="Gramene" id="OE9A051535T2">
    <property type="protein sequence ID" value="OE9A051535C2"/>
    <property type="gene ID" value="OE9A051535"/>
</dbReference>
<dbReference type="GO" id="GO:0005634">
    <property type="term" value="C:nucleus"/>
    <property type="evidence" value="ECO:0007669"/>
    <property type="project" value="UniProtKB-SubCell"/>
</dbReference>
<dbReference type="Pfam" id="PF23797">
    <property type="entry name" value="Beta-prop_ELP1_2nd"/>
    <property type="match status" value="1"/>
</dbReference>
<evidence type="ECO:0000256" key="2">
    <source>
        <dbReference type="ARBA" id="ARBA00006086"/>
    </source>
</evidence>
<evidence type="ECO:0000313" key="13">
    <source>
        <dbReference type="EMBL" id="CAA2978650.1"/>
    </source>
</evidence>
<comment type="pathway">
    <text evidence="1">tRNA modification; 5-methoxycarbonylmethyl-2-thiouridine-tRNA biosynthesis.</text>
</comment>
<dbReference type="InterPro" id="IPR056166">
    <property type="entry name" value="TPR_ELP1"/>
</dbReference>
<comment type="subcellular location">
    <subcellularLocation>
        <location evidence="6">Cytoplasm</location>
    </subcellularLocation>
    <subcellularLocation>
        <location evidence="6">Nucleus</location>
    </subcellularLocation>
</comment>
<evidence type="ECO:0000259" key="8">
    <source>
        <dbReference type="Pfam" id="PF04762"/>
    </source>
</evidence>
<dbReference type="Pfam" id="PF23925">
    <property type="entry name" value="A-sol_ELP1"/>
    <property type="match status" value="1"/>
</dbReference>
<proteinExistence type="inferred from homology"/>
<feature type="domain" description="ELP1 TPR" evidence="10">
    <location>
        <begin position="940"/>
        <end position="1101"/>
    </location>
</feature>
<keyword evidence="3 6" id="KW-0963">Cytoplasm</keyword>
<evidence type="ECO:0000256" key="4">
    <source>
        <dbReference type="ARBA" id="ARBA00022694"/>
    </source>
</evidence>
<evidence type="ECO:0000313" key="14">
    <source>
        <dbReference type="Proteomes" id="UP000594638"/>
    </source>
</evidence>
<evidence type="ECO:0000256" key="3">
    <source>
        <dbReference type="ARBA" id="ARBA00022490"/>
    </source>
</evidence>
<feature type="region of interest" description="Disordered" evidence="7">
    <location>
        <begin position="1192"/>
        <end position="1221"/>
    </location>
</feature>
<dbReference type="GO" id="GO:0005829">
    <property type="term" value="C:cytosol"/>
    <property type="evidence" value="ECO:0007669"/>
    <property type="project" value="TreeGrafter"/>
</dbReference>
<keyword evidence="4" id="KW-0819">tRNA processing</keyword>
<dbReference type="Gene3D" id="2.130.10.10">
    <property type="entry name" value="YVTN repeat-like/Quinoprotein amine dehydrogenase"/>
    <property type="match status" value="1"/>
</dbReference>
<dbReference type="InterPro" id="IPR056165">
    <property type="entry name" value="Beta-prop_ELP1_2nd"/>
</dbReference>
<evidence type="ECO:0000259" key="12">
    <source>
        <dbReference type="Pfam" id="PF23936"/>
    </source>
</evidence>
<dbReference type="InterPro" id="IPR056164">
    <property type="entry name" value="Beta-prop_ELP1_1st"/>
</dbReference>
<dbReference type="PANTHER" id="PTHR12747">
    <property type="entry name" value="ELONGATOR COMPLEX PROTEIN 1"/>
    <property type="match status" value="1"/>
</dbReference>
<evidence type="ECO:0000259" key="10">
    <source>
        <dbReference type="Pfam" id="PF23878"/>
    </source>
</evidence>
<dbReference type="SUPFAM" id="SSF69322">
    <property type="entry name" value="Tricorn protease domain 2"/>
    <property type="match status" value="1"/>
</dbReference>
<dbReference type="InterPro" id="IPR056167">
    <property type="entry name" value="A-sol_ELP1"/>
</dbReference>
<dbReference type="InterPro" id="IPR056169">
    <property type="entry name" value="HB_ELP1"/>
</dbReference>
<feature type="domain" description="ELP1 alpha-solenoid" evidence="11">
    <location>
        <begin position="710"/>
        <end position="931"/>
    </location>
</feature>
<comment type="function">
    <text evidence="6">Component of the elongator complex which is required for multiple tRNA modifications, including mcm5U (5-methoxycarbonylmethyl uridine), mcm5s2U (5-methoxycarbonylmethyl-2-thiouridine), and ncm5U (5-carbamoylmethyl uridine). The elongator complex catalyzes formation of carboxymethyluridine in the wobble base at position 34 in tRNAs.</text>
</comment>
<accession>A0A8S0RGV9</accession>
<dbReference type="GO" id="GO:0002926">
    <property type="term" value="P:tRNA wobble base 5-methoxycarbonylmethyl-2-thiouridinylation"/>
    <property type="evidence" value="ECO:0007669"/>
    <property type="project" value="TreeGrafter"/>
</dbReference>
<name>A0A8S0RGV9_OLEEU</name>
<dbReference type="Proteomes" id="UP000594638">
    <property type="component" value="Unassembled WGS sequence"/>
</dbReference>